<keyword evidence="2" id="KW-1185">Reference proteome</keyword>
<evidence type="ECO:0000313" key="1">
    <source>
        <dbReference type="EMBL" id="NUI83568.1"/>
    </source>
</evidence>
<name>A0ABX2LVA1_9STAP</name>
<dbReference type="EMBL" id="JABVEG010000016">
    <property type="protein sequence ID" value="NUI83568.1"/>
    <property type="molecule type" value="Genomic_DNA"/>
</dbReference>
<organism evidence="1 2">
    <name type="scientific">Staphylococcus borealis</name>
    <dbReference type="NCBI Taxonomy" id="2742203"/>
    <lineage>
        <taxon>Bacteria</taxon>
        <taxon>Bacillati</taxon>
        <taxon>Bacillota</taxon>
        <taxon>Bacilli</taxon>
        <taxon>Bacillales</taxon>
        <taxon>Staphylococcaceae</taxon>
        <taxon>Staphylococcus</taxon>
    </lineage>
</organism>
<sequence>MAEVKLSQESYVALLDDLERLRKCNIDLEEKLNKEIKLSYEIEGNLYDVSKERDKIINDMAEVKRKAEAFDFISNFYTTEIEQAIKNKELNQCLFLLDQILGDLERGSDES</sequence>
<gene>
    <name evidence="1" type="ORF">HUN84_12780</name>
</gene>
<protein>
    <recommendedName>
        <fullName evidence="3">Pathogenicity island protein</fullName>
    </recommendedName>
</protein>
<dbReference type="Proteomes" id="UP000610527">
    <property type="component" value="Unassembled WGS sequence"/>
</dbReference>
<dbReference type="RefSeq" id="WP_174841909.1">
    <property type="nucleotide sequence ID" value="NZ_JABVEG010000016.1"/>
</dbReference>
<proteinExistence type="predicted"/>
<reference evidence="1 2" key="1">
    <citation type="submission" date="2020-06" db="EMBL/GenBank/DDBJ databases">
        <title>Staphylococcus borealis sp. nov. -A novel member of the Staphylococcaceae family isolated from skin and blood in humans.</title>
        <authorList>
            <person name="Pain M."/>
            <person name="Wolden R."/>
            <person name="Jaen-Luchoro D."/>
            <person name="Salva-Serra F."/>
            <person name="Iglesias B.P."/>
            <person name="Karlsson R."/>
            <person name="Klingenberg C."/>
            <person name="Cavanagh J.P."/>
        </authorList>
    </citation>
    <scope>NUCLEOTIDE SEQUENCE [LARGE SCALE GENOMIC DNA]</scope>
    <source>
        <strain evidence="1 2">58-22</strain>
    </source>
</reference>
<evidence type="ECO:0000313" key="2">
    <source>
        <dbReference type="Proteomes" id="UP000610527"/>
    </source>
</evidence>
<accession>A0ABX2LVA1</accession>
<evidence type="ECO:0008006" key="3">
    <source>
        <dbReference type="Google" id="ProtNLM"/>
    </source>
</evidence>
<comment type="caution">
    <text evidence="1">The sequence shown here is derived from an EMBL/GenBank/DDBJ whole genome shotgun (WGS) entry which is preliminary data.</text>
</comment>